<dbReference type="InterPro" id="IPR036259">
    <property type="entry name" value="MFS_trans_sf"/>
</dbReference>
<evidence type="ECO:0000256" key="2">
    <source>
        <dbReference type="ARBA" id="ARBA00022448"/>
    </source>
</evidence>
<dbReference type="GO" id="GO:0022857">
    <property type="term" value="F:transmembrane transporter activity"/>
    <property type="evidence" value="ECO:0007669"/>
    <property type="project" value="InterPro"/>
</dbReference>
<dbReference type="InterPro" id="IPR010290">
    <property type="entry name" value="TM_effector"/>
</dbReference>
<accession>A0A381TBF3</accession>
<keyword evidence="2" id="KW-0813">Transport</keyword>
<evidence type="ECO:0000256" key="4">
    <source>
        <dbReference type="ARBA" id="ARBA00022692"/>
    </source>
</evidence>
<feature type="transmembrane region" description="Helical" evidence="7">
    <location>
        <begin position="121"/>
        <end position="137"/>
    </location>
</feature>
<evidence type="ECO:0000256" key="5">
    <source>
        <dbReference type="ARBA" id="ARBA00022989"/>
    </source>
</evidence>
<evidence type="ECO:0000256" key="7">
    <source>
        <dbReference type="SAM" id="Phobius"/>
    </source>
</evidence>
<protein>
    <recommendedName>
        <fullName evidence="8">Major facilitator superfamily (MFS) profile domain-containing protein</fullName>
    </recommendedName>
</protein>
<evidence type="ECO:0000313" key="9">
    <source>
        <dbReference type="EMBL" id="SVA12938.1"/>
    </source>
</evidence>
<feature type="transmembrane region" description="Helical" evidence="7">
    <location>
        <begin position="322"/>
        <end position="345"/>
    </location>
</feature>
<sequence>VNQAPTEVPPEPEHAEASTTLGVLLQRNFAPYFIGNLLSSCGTWIQNIAQVVLVFRLTGSTFHVAVVTFAQFIGVVVLAPWTGAAADRFDRRRMLILTQVWSAGVVASLGLVTYLDIVNPTFLIVAALTVGVAKAFSVPLQQSLVPSLVTRADLQSAVALNSVTFNLSRAVGPMVGAVLIATVGFTWAFSINALSYLGLVGALLVLEIPERERSTTEGRPKLWDTVRLVRREGQMMPLLLTVAVVAVAVDPVNNLTPAFSVDVYGRADTFTGVLTGSFGVGAAFGAALIVARARVSLRNIAMAMAGVGATIIGFGASTSGTVGIAVLFLAGMAFIVSVSLATTMVHMQVTEEHRGRVMALWGVAFLGVRPIASLVDGLIATWLGLRYAAFLMALPVLAGAIYVARREKSLPVGVGSTTRA</sequence>
<feature type="transmembrane region" description="Helical" evidence="7">
    <location>
        <begin position="269"/>
        <end position="290"/>
    </location>
</feature>
<dbReference type="CDD" id="cd06173">
    <property type="entry name" value="MFS_MefA_like"/>
    <property type="match status" value="1"/>
</dbReference>
<gene>
    <name evidence="9" type="ORF">METZ01_LOCUS65792</name>
</gene>
<dbReference type="AlphaFoldDB" id="A0A381TBF3"/>
<feature type="domain" description="Major facilitator superfamily (MFS) profile" evidence="8">
    <location>
        <begin position="28"/>
        <end position="411"/>
    </location>
</feature>
<feature type="non-terminal residue" evidence="9">
    <location>
        <position position="1"/>
    </location>
</feature>
<dbReference type="PROSITE" id="PS50850">
    <property type="entry name" value="MFS"/>
    <property type="match status" value="1"/>
</dbReference>
<keyword evidence="3" id="KW-1003">Cell membrane</keyword>
<evidence type="ECO:0000256" key="3">
    <source>
        <dbReference type="ARBA" id="ARBA00022475"/>
    </source>
</evidence>
<feature type="transmembrane region" description="Helical" evidence="7">
    <location>
        <begin position="385"/>
        <end position="404"/>
    </location>
</feature>
<evidence type="ECO:0000256" key="6">
    <source>
        <dbReference type="ARBA" id="ARBA00023136"/>
    </source>
</evidence>
<dbReference type="Pfam" id="PF05977">
    <property type="entry name" value="MFS_3"/>
    <property type="match status" value="1"/>
</dbReference>
<organism evidence="9">
    <name type="scientific">marine metagenome</name>
    <dbReference type="NCBI Taxonomy" id="408172"/>
    <lineage>
        <taxon>unclassified sequences</taxon>
        <taxon>metagenomes</taxon>
        <taxon>ecological metagenomes</taxon>
    </lineage>
</organism>
<name>A0A381TBF3_9ZZZZ</name>
<dbReference type="PANTHER" id="PTHR23513:SF11">
    <property type="entry name" value="STAPHYLOFERRIN A TRANSPORTER"/>
    <property type="match status" value="1"/>
</dbReference>
<feature type="transmembrane region" description="Helical" evidence="7">
    <location>
        <begin position="187"/>
        <end position="208"/>
    </location>
</feature>
<feature type="transmembrane region" description="Helical" evidence="7">
    <location>
        <begin position="94"/>
        <end position="115"/>
    </location>
</feature>
<evidence type="ECO:0000256" key="1">
    <source>
        <dbReference type="ARBA" id="ARBA00004651"/>
    </source>
</evidence>
<dbReference type="PANTHER" id="PTHR23513">
    <property type="entry name" value="INTEGRAL MEMBRANE EFFLUX PROTEIN-RELATED"/>
    <property type="match status" value="1"/>
</dbReference>
<dbReference type="GO" id="GO:0005886">
    <property type="term" value="C:plasma membrane"/>
    <property type="evidence" value="ECO:0007669"/>
    <property type="project" value="UniProtKB-SubCell"/>
</dbReference>
<reference evidence="9" key="1">
    <citation type="submission" date="2018-05" db="EMBL/GenBank/DDBJ databases">
        <authorList>
            <person name="Lanie J.A."/>
            <person name="Ng W.-L."/>
            <person name="Kazmierczak K.M."/>
            <person name="Andrzejewski T.M."/>
            <person name="Davidsen T.M."/>
            <person name="Wayne K.J."/>
            <person name="Tettelin H."/>
            <person name="Glass J.I."/>
            <person name="Rusch D."/>
            <person name="Podicherti R."/>
            <person name="Tsui H.-C.T."/>
            <person name="Winkler M.E."/>
        </authorList>
    </citation>
    <scope>NUCLEOTIDE SEQUENCE</scope>
</reference>
<feature type="transmembrane region" description="Helical" evidence="7">
    <location>
        <begin position="62"/>
        <end position="82"/>
    </location>
</feature>
<keyword evidence="4 7" id="KW-0812">Transmembrane</keyword>
<feature type="transmembrane region" description="Helical" evidence="7">
    <location>
        <begin position="357"/>
        <end position="379"/>
    </location>
</feature>
<dbReference type="EMBL" id="UINC01004248">
    <property type="protein sequence ID" value="SVA12938.1"/>
    <property type="molecule type" value="Genomic_DNA"/>
</dbReference>
<dbReference type="InterPro" id="IPR020846">
    <property type="entry name" value="MFS_dom"/>
</dbReference>
<proteinExistence type="predicted"/>
<feature type="transmembrane region" description="Helical" evidence="7">
    <location>
        <begin position="228"/>
        <end position="249"/>
    </location>
</feature>
<comment type="subcellular location">
    <subcellularLocation>
        <location evidence="1">Cell membrane</location>
        <topology evidence="1">Multi-pass membrane protein</topology>
    </subcellularLocation>
</comment>
<keyword evidence="6 7" id="KW-0472">Membrane</keyword>
<keyword evidence="5 7" id="KW-1133">Transmembrane helix</keyword>
<dbReference type="SUPFAM" id="SSF103473">
    <property type="entry name" value="MFS general substrate transporter"/>
    <property type="match status" value="1"/>
</dbReference>
<feature type="transmembrane region" description="Helical" evidence="7">
    <location>
        <begin position="297"/>
        <end position="316"/>
    </location>
</feature>
<evidence type="ECO:0000259" key="8">
    <source>
        <dbReference type="PROSITE" id="PS50850"/>
    </source>
</evidence>
<dbReference type="Gene3D" id="1.20.1250.20">
    <property type="entry name" value="MFS general substrate transporter like domains"/>
    <property type="match status" value="1"/>
</dbReference>